<dbReference type="InterPro" id="IPR051911">
    <property type="entry name" value="SDR_oxidoreductase"/>
</dbReference>
<dbReference type="PRINTS" id="PR00081">
    <property type="entry name" value="GDHRDH"/>
</dbReference>
<evidence type="ECO:0000256" key="1">
    <source>
        <dbReference type="ARBA" id="ARBA00006484"/>
    </source>
</evidence>
<dbReference type="CDD" id="cd05374">
    <property type="entry name" value="17beta-HSD-like_SDR_c"/>
    <property type="match status" value="1"/>
</dbReference>
<reference evidence="5 6" key="1">
    <citation type="journal article" date="2015" name="Fungal Genet. Biol.">
        <title>Evolution of novel wood decay mechanisms in Agaricales revealed by the genome sequences of Fistulina hepatica and Cylindrobasidium torrendii.</title>
        <authorList>
            <person name="Floudas D."/>
            <person name="Held B.W."/>
            <person name="Riley R."/>
            <person name="Nagy L.G."/>
            <person name="Koehler G."/>
            <person name="Ransdell A.S."/>
            <person name="Younus H."/>
            <person name="Chow J."/>
            <person name="Chiniquy J."/>
            <person name="Lipzen A."/>
            <person name="Tritt A."/>
            <person name="Sun H."/>
            <person name="Haridas S."/>
            <person name="LaButti K."/>
            <person name="Ohm R.A."/>
            <person name="Kues U."/>
            <person name="Blanchette R.A."/>
            <person name="Grigoriev I.V."/>
            <person name="Minto R.E."/>
            <person name="Hibbett D.S."/>
        </authorList>
    </citation>
    <scope>NUCLEOTIDE SEQUENCE [LARGE SCALE GENOMIC DNA]</scope>
    <source>
        <strain evidence="5 6">ATCC 64428</strain>
    </source>
</reference>
<keyword evidence="2" id="KW-0521">NADP</keyword>
<protein>
    <submittedName>
        <fullName evidence="5">NAD(P)-binding protein</fullName>
    </submittedName>
</protein>
<comment type="similarity">
    <text evidence="1 4">Belongs to the short-chain dehydrogenases/reductases (SDR) family.</text>
</comment>
<dbReference type="InterPro" id="IPR036291">
    <property type="entry name" value="NAD(P)-bd_dom_sf"/>
</dbReference>
<keyword evidence="6" id="KW-1185">Reference proteome</keyword>
<gene>
    <name evidence="5" type="ORF">FISHEDRAFT_49057</name>
</gene>
<dbReference type="PANTHER" id="PTHR43976:SF16">
    <property type="entry name" value="SHORT-CHAIN DEHYDROGENASE_REDUCTASE FAMILY PROTEIN"/>
    <property type="match status" value="1"/>
</dbReference>
<proteinExistence type="inferred from homology"/>
<dbReference type="PRINTS" id="PR00080">
    <property type="entry name" value="SDRFAMILY"/>
</dbReference>
<dbReference type="InterPro" id="IPR020904">
    <property type="entry name" value="Sc_DH/Rdtase_CS"/>
</dbReference>
<dbReference type="Proteomes" id="UP000054144">
    <property type="component" value="Unassembled WGS sequence"/>
</dbReference>
<keyword evidence="3" id="KW-0560">Oxidoreductase</keyword>
<dbReference type="AlphaFoldDB" id="A0A0D7A599"/>
<dbReference type="Pfam" id="PF00106">
    <property type="entry name" value="adh_short"/>
    <property type="match status" value="1"/>
</dbReference>
<accession>A0A0D7A599</accession>
<organism evidence="5 6">
    <name type="scientific">Fistulina hepatica ATCC 64428</name>
    <dbReference type="NCBI Taxonomy" id="1128425"/>
    <lineage>
        <taxon>Eukaryota</taxon>
        <taxon>Fungi</taxon>
        <taxon>Dikarya</taxon>
        <taxon>Basidiomycota</taxon>
        <taxon>Agaricomycotina</taxon>
        <taxon>Agaricomycetes</taxon>
        <taxon>Agaricomycetidae</taxon>
        <taxon>Agaricales</taxon>
        <taxon>Fistulinaceae</taxon>
        <taxon>Fistulina</taxon>
    </lineage>
</organism>
<evidence type="ECO:0000256" key="2">
    <source>
        <dbReference type="ARBA" id="ARBA00022857"/>
    </source>
</evidence>
<evidence type="ECO:0000256" key="3">
    <source>
        <dbReference type="ARBA" id="ARBA00023002"/>
    </source>
</evidence>
<evidence type="ECO:0000313" key="6">
    <source>
        <dbReference type="Proteomes" id="UP000054144"/>
    </source>
</evidence>
<sequence length="297" mass="31966">MSEPKVWLITGANSGLGLALAQYVLAQGHKVIAGARNPSKIPASLKEAAPLEIDMNWPDSRIKEAGALAWKLYGHVDVLVNNAGYSLTGVTEVLKAEDVEMQFKTNVFGALSLTQALIPLMREVRSGVIFNLSSVAGFAGSPPFAAYNASKAALEAFTEATAVEVARFGIKAYIVEPGYFPTNFLSVAASTDVPSQVTQKFYPEYVNTAPAYFAAHVKSGQFGDAEKASARLFEIATGASPVKIEDTWRRIPLGPDCGKRVLAKIKLLQENVEGLEPVWTSTDMAQEMVQAKFGQYS</sequence>
<dbReference type="PROSITE" id="PS00061">
    <property type="entry name" value="ADH_SHORT"/>
    <property type="match status" value="1"/>
</dbReference>
<dbReference type="PANTHER" id="PTHR43976">
    <property type="entry name" value="SHORT CHAIN DEHYDROGENASE"/>
    <property type="match status" value="1"/>
</dbReference>
<dbReference type="OrthoDB" id="1274115at2759"/>
<dbReference type="Gene3D" id="3.40.50.720">
    <property type="entry name" value="NAD(P)-binding Rossmann-like Domain"/>
    <property type="match status" value="1"/>
</dbReference>
<dbReference type="InterPro" id="IPR002347">
    <property type="entry name" value="SDR_fam"/>
</dbReference>
<name>A0A0D7A599_9AGAR</name>
<evidence type="ECO:0000313" key="5">
    <source>
        <dbReference type="EMBL" id="KIY45559.1"/>
    </source>
</evidence>
<dbReference type="SUPFAM" id="SSF51735">
    <property type="entry name" value="NAD(P)-binding Rossmann-fold domains"/>
    <property type="match status" value="1"/>
</dbReference>
<evidence type="ECO:0000256" key="4">
    <source>
        <dbReference type="RuleBase" id="RU000363"/>
    </source>
</evidence>
<dbReference type="EMBL" id="KN882047">
    <property type="protein sequence ID" value="KIY45559.1"/>
    <property type="molecule type" value="Genomic_DNA"/>
</dbReference>
<dbReference type="GO" id="GO:0016491">
    <property type="term" value="F:oxidoreductase activity"/>
    <property type="evidence" value="ECO:0007669"/>
    <property type="project" value="UniProtKB-KW"/>
</dbReference>